<evidence type="ECO:0000313" key="2">
    <source>
        <dbReference type="Proteomes" id="UP001291623"/>
    </source>
</evidence>
<proteinExistence type="predicted"/>
<name>A0AAE1R519_9SOLA</name>
<keyword evidence="2" id="KW-1185">Reference proteome</keyword>
<protein>
    <submittedName>
        <fullName evidence="1">Uncharacterized protein</fullName>
    </submittedName>
</protein>
<reference evidence="1" key="1">
    <citation type="submission" date="2023-12" db="EMBL/GenBank/DDBJ databases">
        <title>Genome assembly of Anisodus tanguticus.</title>
        <authorList>
            <person name="Wang Y.-J."/>
        </authorList>
    </citation>
    <scope>NUCLEOTIDE SEQUENCE</scope>
    <source>
        <strain evidence="1">KB-2021</strain>
        <tissue evidence="1">Leaf</tissue>
    </source>
</reference>
<evidence type="ECO:0000313" key="1">
    <source>
        <dbReference type="EMBL" id="KAK4345689.1"/>
    </source>
</evidence>
<organism evidence="1 2">
    <name type="scientific">Anisodus tanguticus</name>
    <dbReference type="NCBI Taxonomy" id="243964"/>
    <lineage>
        <taxon>Eukaryota</taxon>
        <taxon>Viridiplantae</taxon>
        <taxon>Streptophyta</taxon>
        <taxon>Embryophyta</taxon>
        <taxon>Tracheophyta</taxon>
        <taxon>Spermatophyta</taxon>
        <taxon>Magnoliopsida</taxon>
        <taxon>eudicotyledons</taxon>
        <taxon>Gunneridae</taxon>
        <taxon>Pentapetalae</taxon>
        <taxon>asterids</taxon>
        <taxon>lamiids</taxon>
        <taxon>Solanales</taxon>
        <taxon>Solanaceae</taxon>
        <taxon>Solanoideae</taxon>
        <taxon>Hyoscyameae</taxon>
        <taxon>Anisodus</taxon>
    </lineage>
</organism>
<gene>
    <name evidence="1" type="ORF">RND71_035865</name>
</gene>
<dbReference type="Proteomes" id="UP001291623">
    <property type="component" value="Unassembled WGS sequence"/>
</dbReference>
<dbReference type="AlphaFoldDB" id="A0AAE1R519"/>
<sequence>MDFHELLDIPPGDRRRYHDNVSIIIISFEGKIWRSSSTILLLIVDDIVAYAFVDDLMSNNTSKFIHNLEILRSTDN</sequence>
<comment type="caution">
    <text evidence="1">The sequence shown here is derived from an EMBL/GenBank/DDBJ whole genome shotgun (WGS) entry which is preliminary data.</text>
</comment>
<accession>A0AAE1R519</accession>
<dbReference type="EMBL" id="JAVYJV010000019">
    <property type="protein sequence ID" value="KAK4345689.1"/>
    <property type="molecule type" value="Genomic_DNA"/>
</dbReference>